<protein>
    <submittedName>
        <fullName evidence="2">DUF3810 domain-containing protein</fullName>
    </submittedName>
</protein>
<keyword evidence="3" id="KW-1185">Reference proteome</keyword>
<dbReference type="InterPro" id="IPR024294">
    <property type="entry name" value="DUF3810"/>
</dbReference>
<reference evidence="2" key="1">
    <citation type="submission" date="2020-02" db="EMBL/GenBank/DDBJ databases">
        <title>Flavobacterium sp. genome.</title>
        <authorList>
            <person name="Jung H.S."/>
            <person name="Baek J.H."/>
            <person name="Jeon C.O."/>
        </authorList>
    </citation>
    <scope>NUCLEOTIDE SEQUENCE</scope>
    <source>
        <strain evidence="2">SE-s28</strain>
    </source>
</reference>
<dbReference type="Pfam" id="PF12725">
    <property type="entry name" value="DUF3810"/>
    <property type="match status" value="1"/>
</dbReference>
<keyword evidence="1" id="KW-1133">Transmembrane helix</keyword>
<sequence length="354" mass="41296">MKKKYLLPLLLPVQIVVVKAFAFFPEIVEKYYSNGLYPLTSLVERALFGRIPFSFGDIVYGIVASFAIRWFWKTRKTWKLQWKTNLRKITAVLSVVYLFFHVAWAMNYYRVRLPQKLHIETDYDRDELVAFTSRLIEKTNGLQLDIAQNPDSIIRVPYSRNVIYEKSIAGYSELQKEYPGFALHNPSIKNSLISLPLSYMGFSGYLNPFTNEAQVNSLGPLYSFAGTSCHEMAHQIGYASESEANFVGYLAAIHSKDNYIRYSGYTMALKYCLRSLSAYDKDKADEMLKRINPGIRANFKESKDFWEKYESFLEIGFKFFYDNFLKMNQQDEGLESYNRFVDLLVNYYDGHELK</sequence>
<feature type="transmembrane region" description="Helical" evidence="1">
    <location>
        <begin position="46"/>
        <end position="68"/>
    </location>
</feature>
<name>A0A972FKS1_9FLAO</name>
<gene>
    <name evidence="2" type="ORF">G6047_07310</name>
</gene>
<proteinExistence type="predicted"/>
<evidence type="ECO:0000313" key="3">
    <source>
        <dbReference type="Proteomes" id="UP000712080"/>
    </source>
</evidence>
<organism evidence="2 3">
    <name type="scientific">Flavobacterium silvaticum</name>
    <dbReference type="NCBI Taxonomy" id="1852020"/>
    <lineage>
        <taxon>Bacteria</taxon>
        <taxon>Pseudomonadati</taxon>
        <taxon>Bacteroidota</taxon>
        <taxon>Flavobacteriia</taxon>
        <taxon>Flavobacteriales</taxon>
        <taxon>Flavobacteriaceae</taxon>
        <taxon>Flavobacterium</taxon>
    </lineage>
</organism>
<keyword evidence="1" id="KW-0812">Transmembrane</keyword>
<dbReference type="AlphaFoldDB" id="A0A972FKS1"/>
<dbReference type="EMBL" id="JAAMPU010000103">
    <property type="protein sequence ID" value="NMH27834.1"/>
    <property type="molecule type" value="Genomic_DNA"/>
</dbReference>
<dbReference type="Proteomes" id="UP000712080">
    <property type="component" value="Unassembled WGS sequence"/>
</dbReference>
<accession>A0A972FKS1</accession>
<feature type="transmembrane region" description="Helical" evidence="1">
    <location>
        <begin position="89"/>
        <end position="109"/>
    </location>
</feature>
<dbReference type="RefSeq" id="WP_169526869.1">
    <property type="nucleotide sequence ID" value="NZ_JAAMPU010000103.1"/>
</dbReference>
<evidence type="ECO:0000313" key="2">
    <source>
        <dbReference type="EMBL" id="NMH27834.1"/>
    </source>
</evidence>
<comment type="caution">
    <text evidence="2">The sequence shown here is derived from an EMBL/GenBank/DDBJ whole genome shotgun (WGS) entry which is preliminary data.</text>
</comment>
<keyword evidence="1" id="KW-0472">Membrane</keyword>
<evidence type="ECO:0000256" key="1">
    <source>
        <dbReference type="SAM" id="Phobius"/>
    </source>
</evidence>